<accession>A0A0H2LNY8</accession>
<name>A0A0H2LNY8_VARPD</name>
<gene>
    <name evidence="1" type="ORF">VPARA_68490</name>
</gene>
<reference evidence="1 2" key="1">
    <citation type="submission" date="2015-03" db="EMBL/GenBank/DDBJ databases">
        <title>Genome sequence of Variovorax paradoxus TBEA6.</title>
        <authorList>
            <person name="Poehlein A."/>
            <person name="Schuldes J."/>
            <person name="Wuebbeler J.H."/>
            <person name="Hiessl S."/>
            <person name="Steinbuechel A."/>
            <person name="Daniel R."/>
        </authorList>
    </citation>
    <scope>NUCLEOTIDE SEQUENCE [LARGE SCALE GENOMIC DNA]</scope>
    <source>
        <strain evidence="1 2">TBEA6</strain>
    </source>
</reference>
<protein>
    <submittedName>
        <fullName evidence="1">Uncharacterized protein</fullName>
    </submittedName>
</protein>
<organism evidence="1 2">
    <name type="scientific">Variovorax paradoxus</name>
    <dbReference type="NCBI Taxonomy" id="34073"/>
    <lineage>
        <taxon>Bacteria</taxon>
        <taxon>Pseudomonadati</taxon>
        <taxon>Pseudomonadota</taxon>
        <taxon>Betaproteobacteria</taxon>
        <taxon>Burkholderiales</taxon>
        <taxon>Comamonadaceae</taxon>
        <taxon>Variovorax</taxon>
    </lineage>
</organism>
<evidence type="ECO:0000313" key="1">
    <source>
        <dbReference type="EMBL" id="KLN52038.1"/>
    </source>
</evidence>
<dbReference type="EMBL" id="JZWI01000102">
    <property type="protein sequence ID" value="KLN52038.1"/>
    <property type="molecule type" value="Genomic_DNA"/>
</dbReference>
<evidence type="ECO:0000313" key="2">
    <source>
        <dbReference type="Proteomes" id="UP000035170"/>
    </source>
</evidence>
<sequence length="249" mass="25480">MSECGRVDRIERGLVQVGLQDAFLEVVEDDVVGGPAEVGPGLLVQLSPDLLAGFPDHAAEATPRVAQRGHEQAGFAPALGARHPRGGAFTVVDLHLLAGRKAQTIKLLGLLVAKLGAEPFDRVVGAVKAVQVDQVLVDGGGVAAQAQLGVDEGAVGFALGGGQRRRYRPGSRWPGWSSLTGKVGGHPGAVCRIGGEALLVGPDGVARNAGDAFDLALGGAALEQRPDGGLQMWLQDVHSVVPSLRGGGN</sequence>
<keyword evidence="2" id="KW-1185">Reference proteome</keyword>
<dbReference type="Proteomes" id="UP000035170">
    <property type="component" value="Unassembled WGS sequence"/>
</dbReference>
<proteinExistence type="predicted"/>
<dbReference type="AlphaFoldDB" id="A0A0H2LNY8"/>
<comment type="caution">
    <text evidence="1">The sequence shown here is derived from an EMBL/GenBank/DDBJ whole genome shotgun (WGS) entry which is preliminary data.</text>
</comment>